<keyword evidence="3" id="KW-0732">Signal</keyword>
<organism evidence="4">
    <name type="scientific">Conus ebraeus</name>
    <name type="common">Hebrew cone</name>
    <dbReference type="NCBI Taxonomy" id="89425"/>
    <lineage>
        <taxon>Eukaryota</taxon>
        <taxon>Metazoa</taxon>
        <taxon>Spiralia</taxon>
        <taxon>Lophotrochozoa</taxon>
        <taxon>Mollusca</taxon>
        <taxon>Gastropoda</taxon>
        <taxon>Caenogastropoda</taxon>
        <taxon>Neogastropoda</taxon>
        <taxon>Conoidea</taxon>
        <taxon>Conidae</taxon>
        <taxon>Conus</taxon>
        <taxon>Virroconus</taxon>
    </lineage>
</organism>
<keyword evidence="2" id="KW-0964">Secreted</keyword>
<evidence type="ECO:0000313" key="4">
    <source>
        <dbReference type="EMBL" id="AFQ98180.1"/>
    </source>
</evidence>
<dbReference type="GO" id="GO:0008200">
    <property type="term" value="F:ion channel inhibitor activity"/>
    <property type="evidence" value="ECO:0007669"/>
    <property type="project" value="InterPro"/>
</dbReference>
<name>R4IKI6_CONEA</name>
<accession>R4IKI6</accession>
<evidence type="ECO:0000256" key="2">
    <source>
        <dbReference type="ARBA" id="ARBA00022525"/>
    </source>
</evidence>
<feature type="chain" id="PRO_5004366793" evidence="3">
    <location>
        <begin position="19"/>
        <end position="77"/>
    </location>
</feature>
<feature type="non-terminal residue" evidence="4">
    <location>
        <position position="1"/>
    </location>
</feature>
<dbReference type="InterPro" id="IPR004214">
    <property type="entry name" value="Conotoxin"/>
</dbReference>
<dbReference type="GO" id="GO:0005576">
    <property type="term" value="C:extracellular region"/>
    <property type="evidence" value="ECO:0007669"/>
    <property type="project" value="UniProtKB-SubCell"/>
</dbReference>
<comment type="subcellular location">
    <subcellularLocation>
        <location evidence="1">Secreted</location>
    </subcellularLocation>
</comment>
<protein>
    <submittedName>
        <fullName evidence="4">O-superfamily conotoxin</fullName>
    </submittedName>
</protein>
<dbReference type="EMBL" id="JX177237">
    <property type="protein sequence ID" value="AFQ98180.1"/>
    <property type="molecule type" value="mRNA"/>
</dbReference>
<reference evidence="4" key="1">
    <citation type="journal article" date="2015" name="Proc. R. Soc. B">
        <title>Effects of geographical heterogeneity in species interactions on the evolution of venom genes.</title>
        <authorList>
            <person name="Chang D."/>
            <person name="Olenzek A.M."/>
            <person name="Duda T.F.Jr."/>
        </authorList>
    </citation>
    <scope>NUCLEOTIDE SEQUENCE</scope>
    <source>
        <strain evidence="4">ED11</strain>
    </source>
</reference>
<dbReference type="AlphaFoldDB" id="R4IKI6"/>
<evidence type="ECO:0000256" key="3">
    <source>
        <dbReference type="SAM" id="SignalP"/>
    </source>
</evidence>
<feature type="signal peptide" evidence="3">
    <location>
        <begin position="1"/>
        <end position="18"/>
    </location>
</feature>
<proteinExistence type="evidence at transcript level"/>
<dbReference type="Pfam" id="PF02950">
    <property type="entry name" value="Conotoxin"/>
    <property type="match status" value="1"/>
</dbReference>
<evidence type="ECO:0000256" key="1">
    <source>
        <dbReference type="ARBA" id="ARBA00004613"/>
    </source>
</evidence>
<sequence length="77" mass="8615">CIMIVAVLLLTAWTFVTADDYKYGLENRFSKARNEVENPKASELDKGSCYEAGEFCFFSVPGLFICCSSVCLFHVCL</sequence>